<proteinExistence type="predicted"/>
<reference evidence="1" key="1">
    <citation type="journal article" date="2021" name="Proc. Natl. Acad. Sci. U.S.A.">
        <title>A Catalog of Tens of Thousands of Viruses from Human Metagenomes Reveals Hidden Associations with Chronic Diseases.</title>
        <authorList>
            <person name="Tisza M.J."/>
            <person name="Buck C.B."/>
        </authorList>
    </citation>
    <scope>NUCLEOTIDE SEQUENCE</scope>
    <source>
        <strain evidence="1">Ct6nR3</strain>
    </source>
</reference>
<name>A0A8D9PDZ0_9VIRU</name>
<evidence type="ECO:0000313" key="1">
    <source>
        <dbReference type="EMBL" id="DAD55505.1"/>
    </source>
</evidence>
<protein>
    <submittedName>
        <fullName evidence="1">Uncharacterized protein</fullName>
    </submittedName>
</protein>
<dbReference type="EMBL" id="BK032494">
    <property type="protein sequence ID" value="DAD55505.1"/>
    <property type="molecule type" value="Genomic_DNA"/>
</dbReference>
<accession>A0A8D9PDZ0</accession>
<sequence>MRIFHYHPYALIYIGQGLADADRETPGEWVLPAYATKIEPLPQLENQLVVFDVAAQEWKYQAMPVVEVPAETPDEPVPGG</sequence>
<organism evidence="1">
    <name type="scientific">Corticoviridae sp</name>
    <dbReference type="NCBI Taxonomy" id="2832474"/>
    <lineage>
        <taxon>Viruses</taxon>
        <taxon>Varidnaviria</taxon>
        <taxon>Abadenavirae</taxon>
        <taxon>Produgelaviricota</taxon>
        <taxon>Belvinaviricetes</taxon>
        <taxon>Vinavirales</taxon>
        <taxon>Corticoviridae</taxon>
    </lineage>
</organism>